<comment type="caution">
    <text evidence="2">The sequence shown here is derived from an EMBL/GenBank/DDBJ whole genome shotgun (WGS) entry which is preliminary data.</text>
</comment>
<keyword evidence="3" id="KW-1185">Reference proteome</keyword>
<reference evidence="2" key="1">
    <citation type="journal article" date="2023" name="Insect Mol. Biol.">
        <title>Genome sequencing provides insights into the evolution of gene families encoding plant cell wall-degrading enzymes in longhorned beetles.</title>
        <authorList>
            <person name="Shin N.R."/>
            <person name="Okamura Y."/>
            <person name="Kirsch R."/>
            <person name="Pauchet Y."/>
        </authorList>
    </citation>
    <scope>NUCLEOTIDE SEQUENCE</scope>
    <source>
        <strain evidence="2">RBIC_L_NR</strain>
    </source>
</reference>
<dbReference type="PANTHER" id="PTHR47331">
    <property type="entry name" value="PHD-TYPE DOMAIN-CONTAINING PROTEIN"/>
    <property type="match status" value="1"/>
</dbReference>
<proteinExistence type="predicted"/>
<evidence type="ECO:0000259" key="1">
    <source>
        <dbReference type="Pfam" id="PF18701"/>
    </source>
</evidence>
<feature type="domain" description="DUF5641" evidence="1">
    <location>
        <begin position="4"/>
        <end position="88"/>
    </location>
</feature>
<dbReference type="Pfam" id="PF18701">
    <property type="entry name" value="DUF5641"/>
    <property type="match status" value="1"/>
</dbReference>
<dbReference type="PANTHER" id="PTHR47331:SF5">
    <property type="entry name" value="RIBONUCLEASE H"/>
    <property type="match status" value="1"/>
</dbReference>
<dbReference type="EMBL" id="JANEYF010000952">
    <property type="protein sequence ID" value="KAJ8966703.1"/>
    <property type="molecule type" value="Genomic_DNA"/>
</dbReference>
<name>A0AAV8ZMA2_9CUCU</name>
<dbReference type="InterPro" id="IPR040676">
    <property type="entry name" value="DUF5641"/>
</dbReference>
<organism evidence="2 3">
    <name type="scientific">Rhamnusium bicolor</name>
    <dbReference type="NCBI Taxonomy" id="1586634"/>
    <lineage>
        <taxon>Eukaryota</taxon>
        <taxon>Metazoa</taxon>
        <taxon>Ecdysozoa</taxon>
        <taxon>Arthropoda</taxon>
        <taxon>Hexapoda</taxon>
        <taxon>Insecta</taxon>
        <taxon>Pterygota</taxon>
        <taxon>Neoptera</taxon>
        <taxon>Endopterygota</taxon>
        <taxon>Coleoptera</taxon>
        <taxon>Polyphaga</taxon>
        <taxon>Cucujiformia</taxon>
        <taxon>Chrysomeloidea</taxon>
        <taxon>Cerambycidae</taxon>
        <taxon>Lepturinae</taxon>
        <taxon>Rhagiini</taxon>
        <taxon>Rhamnusium</taxon>
    </lineage>
</organism>
<protein>
    <recommendedName>
        <fullName evidence="1">DUF5641 domain-containing protein</fullName>
    </recommendedName>
</protein>
<evidence type="ECO:0000313" key="2">
    <source>
        <dbReference type="EMBL" id="KAJ8966703.1"/>
    </source>
</evidence>
<accession>A0AAV8ZMA2</accession>
<dbReference type="AlphaFoldDB" id="A0AAV8ZMA2"/>
<sequence>MKLRHFWTRWSKEYLTSLQARSKWKDNKYPDLKVGSMVVVHDENLPPLRWSLGRIIEVHPGSDNVVRVVTVKTAKGITKRVLTKISVLPIID</sequence>
<evidence type="ECO:0000313" key="3">
    <source>
        <dbReference type="Proteomes" id="UP001162156"/>
    </source>
</evidence>
<dbReference type="Proteomes" id="UP001162156">
    <property type="component" value="Unassembled WGS sequence"/>
</dbReference>
<gene>
    <name evidence="2" type="ORF">NQ314_003353</name>
</gene>